<feature type="transmembrane region" description="Helical" evidence="6">
    <location>
        <begin position="102"/>
        <end position="123"/>
    </location>
</feature>
<keyword evidence="3 6" id="KW-0812">Transmembrane</keyword>
<dbReference type="InterPro" id="IPR001958">
    <property type="entry name" value="Tet-R_TetA/multi-R_MdtG-like"/>
</dbReference>
<dbReference type="GO" id="GO:0022857">
    <property type="term" value="F:transmembrane transporter activity"/>
    <property type="evidence" value="ECO:0007669"/>
    <property type="project" value="InterPro"/>
</dbReference>
<feature type="transmembrane region" description="Helical" evidence="6">
    <location>
        <begin position="308"/>
        <end position="330"/>
    </location>
</feature>
<feature type="transmembrane region" description="Helical" evidence="6">
    <location>
        <begin position="12"/>
        <end position="34"/>
    </location>
</feature>
<evidence type="ECO:0000256" key="3">
    <source>
        <dbReference type="ARBA" id="ARBA00022692"/>
    </source>
</evidence>
<name>U5QHQ5_GLOK1</name>
<dbReference type="PANTHER" id="PTHR23504:SF15">
    <property type="entry name" value="MAJOR FACILITATOR SUPERFAMILY (MFS) PROFILE DOMAIN-CONTAINING PROTEIN"/>
    <property type="match status" value="1"/>
</dbReference>
<feature type="transmembrane region" description="Helical" evidence="6">
    <location>
        <begin position="220"/>
        <end position="242"/>
    </location>
</feature>
<evidence type="ECO:0000256" key="2">
    <source>
        <dbReference type="ARBA" id="ARBA00022448"/>
    </source>
</evidence>
<gene>
    <name evidence="8" type="ORF">GKIL_2261</name>
</gene>
<proteinExistence type="predicted"/>
<feature type="transmembrane region" description="Helical" evidence="6">
    <location>
        <begin position="342"/>
        <end position="361"/>
    </location>
</feature>
<feature type="transmembrane region" description="Helical" evidence="6">
    <location>
        <begin position="254"/>
        <end position="272"/>
    </location>
</feature>
<dbReference type="PANTHER" id="PTHR23504">
    <property type="entry name" value="MAJOR FACILITATOR SUPERFAMILY DOMAIN-CONTAINING PROTEIN 10"/>
    <property type="match status" value="1"/>
</dbReference>
<evidence type="ECO:0000256" key="6">
    <source>
        <dbReference type="SAM" id="Phobius"/>
    </source>
</evidence>
<accession>U5QHQ5</accession>
<dbReference type="InterPro" id="IPR020846">
    <property type="entry name" value="MFS_dom"/>
</dbReference>
<dbReference type="EMBL" id="CP003587">
    <property type="protein sequence ID" value="AGY58507.1"/>
    <property type="molecule type" value="Genomic_DNA"/>
</dbReference>
<keyword evidence="5 6" id="KW-0472">Membrane</keyword>
<dbReference type="SUPFAM" id="SSF103473">
    <property type="entry name" value="MFS general substrate transporter"/>
    <property type="match status" value="1"/>
</dbReference>
<evidence type="ECO:0000256" key="1">
    <source>
        <dbReference type="ARBA" id="ARBA00004651"/>
    </source>
</evidence>
<comment type="subcellular location">
    <subcellularLocation>
        <location evidence="1">Cell membrane</location>
        <topology evidence="1">Multi-pass membrane protein</topology>
    </subcellularLocation>
</comment>
<dbReference type="KEGG" id="glj:GKIL_2261"/>
<dbReference type="PRINTS" id="PR01035">
    <property type="entry name" value="TCRTETA"/>
</dbReference>
<sequence length="398" mass="42353">MCAARYRMPRSPLLFVLLTVFIDLMGGSLLVPVLPYLVERFRSDALTIGLLTSSFSIAQFLATPVLGTLSDRFGRRPVLLICVFGTSVGYFLFALANQLWVLFLARTIAGATGGVVSTAQAYIADTTPPEKRTGAFGLIGAAFGLGFILGPAIGGALVHFDLNAPVYFAGALALFNLLLGSFTLKESLPPEKRQRRSGLDALNPFKQLSRLVGDGKIRGLLVGFFLFNFAFAGFTSIFALSIKDRFGWGPAQVVWVFAFIGVVSTFVQGWLIRQLVPRFGEPRLALSGLGCICFAFALIALIPAGSWLYLTQGVLALGVGLATPSLRGLLSNTATASDQGRVLGGAQSLVSLGQVLGPLAASSSYDYLGQLVPFWGGAVTLLLALGFVFLNLRVLAVR</sequence>
<protein>
    <submittedName>
        <fullName evidence="8">Tetracycline resistance protein</fullName>
    </submittedName>
</protein>
<feature type="transmembrane region" description="Helical" evidence="6">
    <location>
        <begin position="135"/>
        <end position="160"/>
    </location>
</feature>
<feature type="transmembrane region" description="Helical" evidence="6">
    <location>
        <begin position="284"/>
        <end position="302"/>
    </location>
</feature>
<dbReference type="HOGENOM" id="CLU_001265_10_11_3"/>
<evidence type="ECO:0000256" key="5">
    <source>
        <dbReference type="ARBA" id="ARBA00023136"/>
    </source>
</evidence>
<feature type="transmembrane region" description="Helical" evidence="6">
    <location>
        <begin position="78"/>
        <end position="96"/>
    </location>
</feature>
<evidence type="ECO:0000313" key="9">
    <source>
        <dbReference type="Proteomes" id="UP000017396"/>
    </source>
</evidence>
<feature type="transmembrane region" description="Helical" evidence="6">
    <location>
        <begin position="166"/>
        <end position="184"/>
    </location>
</feature>
<dbReference type="Gene3D" id="1.20.1250.20">
    <property type="entry name" value="MFS general substrate transporter like domains"/>
    <property type="match status" value="1"/>
</dbReference>
<dbReference type="AlphaFoldDB" id="U5QHQ5"/>
<keyword evidence="9" id="KW-1185">Reference proteome</keyword>
<feature type="transmembrane region" description="Helical" evidence="6">
    <location>
        <begin position="46"/>
        <end position="66"/>
    </location>
</feature>
<dbReference type="GO" id="GO:0005886">
    <property type="term" value="C:plasma membrane"/>
    <property type="evidence" value="ECO:0007669"/>
    <property type="project" value="UniProtKB-SubCell"/>
</dbReference>
<dbReference type="STRING" id="1183438.GKIL_2261"/>
<dbReference type="Proteomes" id="UP000017396">
    <property type="component" value="Chromosome"/>
</dbReference>
<evidence type="ECO:0000313" key="8">
    <source>
        <dbReference type="EMBL" id="AGY58507.1"/>
    </source>
</evidence>
<keyword evidence="2" id="KW-0813">Transport</keyword>
<organism evidence="8 9">
    <name type="scientific">Gloeobacter kilaueensis (strain ATCC BAA-2537 / CCAP 1431/1 / ULC 316 / JS1)</name>
    <dbReference type="NCBI Taxonomy" id="1183438"/>
    <lineage>
        <taxon>Bacteria</taxon>
        <taxon>Bacillati</taxon>
        <taxon>Cyanobacteriota</taxon>
        <taxon>Cyanophyceae</taxon>
        <taxon>Gloeobacterales</taxon>
        <taxon>Gloeobacteraceae</taxon>
        <taxon>Gloeobacter</taxon>
    </lineage>
</organism>
<feature type="transmembrane region" description="Helical" evidence="6">
    <location>
        <begin position="373"/>
        <end position="392"/>
    </location>
</feature>
<keyword evidence="4 6" id="KW-1133">Transmembrane helix</keyword>
<dbReference type="eggNOG" id="COG2814">
    <property type="taxonomic scope" value="Bacteria"/>
</dbReference>
<evidence type="ECO:0000259" key="7">
    <source>
        <dbReference type="PROSITE" id="PS50850"/>
    </source>
</evidence>
<dbReference type="Pfam" id="PF07690">
    <property type="entry name" value="MFS_1"/>
    <property type="match status" value="1"/>
</dbReference>
<evidence type="ECO:0000256" key="4">
    <source>
        <dbReference type="ARBA" id="ARBA00022989"/>
    </source>
</evidence>
<dbReference type="InterPro" id="IPR011701">
    <property type="entry name" value="MFS"/>
</dbReference>
<dbReference type="InterPro" id="IPR036259">
    <property type="entry name" value="MFS_trans_sf"/>
</dbReference>
<dbReference type="PROSITE" id="PS50850">
    <property type="entry name" value="MFS"/>
    <property type="match status" value="1"/>
</dbReference>
<feature type="domain" description="Major facilitator superfamily (MFS) profile" evidence="7">
    <location>
        <begin position="12"/>
        <end position="398"/>
    </location>
</feature>
<reference evidence="8 9" key="1">
    <citation type="journal article" date="2013" name="PLoS ONE">
        <title>Cultivation and Complete Genome Sequencing of Gloeobacter kilaueensis sp. nov., from a Lava Cave in Kilauea Caldera, Hawai'i.</title>
        <authorList>
            <person name="Saw J.H."/>
            <person name="Schatz M."/>
            <person name="Brown M.V."/>
            <person name="Kunkel D.D."/>
            <person name="Foster J.S."/>
            <person name="Shick H."/>
            <person name="Christensen S."/>
            <person name="Hou S."/>
            <person name="Wan X."/>
            <person name="Donachie S.P."/>
        </authorList>
    </citation>
    <scope>NUCLEOTIDE SEQUENCE [LARGE SCALE GENOMIC DNA]</scope>
    <source>
        <strain evidence="9">JS</strain>
    </source>
</reference>